<dbReference type="PRINTS" id="PR00081">
    <property type="entry name" value="GDHRDH"/>
</dbReference>
<dbReference type="SUPFAM" id="SSF51735">
    <property type="entry name" value="NAD(P)-binding Rossmann-fold domains"/>
    <property type="match status" value="1"/>
</dbReference>
<organism evidence="2 3">
    <name type="scientific">Neorhizobium alkalisoli</name>
    <dbReference type="NCBI Taxonomy" id="528178"/>
    <lineage>
        <taxon>Bacteria</taxon>
        <taxon>Pseudomonadati</taxon>
        <taxon>Pseudomonadota</taxon>
        <taxon>Alphaproteobacteria</taxon>
        <taxon>Hyphomicrobiales</taxon>
        <taxon>Rhizobiaceae</taxon>
        <taxon>Rhizobium/Agrobacterium group</taxon>
        <taxon>Neorhizobium</taxon>
    </lineage>
</organism>
<gene>
    <name evidence="2" type="ORF">FHW37_101488</name>
</gene>
<dbReference type="Pfam" id="PF13561">
    <property type="entry name" value="adh_short_C2"/>
    <property type="match status" value="1"/>
</dbReference>
<comment type="caution">
    <text evidence="2">The sequence shown here is derived from an EMBL/GenBank/DDBJ whole genome shotgun (WGS) entry which is preliminary data.</text>
</comment>
<evidence type="ECO:0000313" key="3">
    <source>
        <dbReference type="Proteomes" id="UP000320653"/>
    </source>
</evidence>
<dbReference type="EMBL" id="VIWP01000001">
    <property type="protein sequence ID" value="TWF58684.1"/>
    <property type="molecule type" value="Genomic_DNA"/>
</dbReference>
<dbReference type="InterPro" id="IPR050259">
    <property type="entry name" value="SDR"/>
</dbReference>
<accession>A0A561R7U0</accession>
<dbReference type="RefSeq" id="WP_145632020.1">
    <property type="nucleotide sequence ID" value="NZ_VIWP01000001.1"/>
</dbReference>
<dbReference type="InterPro" id="IPR002347">
    <property type="entry name" value="SDR_fam"/>
</dbReference>
<proteinExistence type="inferred from homology"/>
<dbReference type="Gene3D" id="3.40.50.720">
    <property type="entry name" value="NAD(P)-binding Rossmann-like Domain"/>
    <property type="match status" value="1"/>
</dbReference>
<evidence type="ECO:0000313" key="2">
    <source>
        <dbReference type="EMBL" id="TWF58684.1"/>
    </source>
</evidence>
<evidence type="ECO:0000256" key="1">
    <source>
        <dbReference type="ARBA" id="ARBA00006484"/>
    </source>
</evidence>
<sequence length="261" mass="27069">MDLQLNGKTALVFGAGGGLGGAIARALAAENANVVVADIDQSAAEATVKAIEAAGHKAFALQWDIGDLSVIEERLSLIASTFGPVDVLVNNTGGPPPTPAAGQAPETWSKYFDSMVRSVIAVTDAVLPPMRERGWGRIITSTSSGVVAPIPNLGISNSLRLALVGWSKTLAREIGRDGITANVVLPGRIATGRIVFLDEQKAKREDRPVADVSAESTASIPVGRYGNPQEYGDAVAFLASPRASYITGSVIRIDGGLLANI</sequence>
<dbReference type="AlphaFoldDB" id="A0A561R7U0"/>
<comment type="similarity">
    <text evidence="1">Belongs to the short-chain dehydrogenases/reductases (SDR) family.</text>
</comment>
<name>A0A561R7U0_9HYPH</name>
<dbReference type="PANTHER" id="PTHR42879">
    <property type="entry name" value="3-OXOACYL-(ACYL-CARRIER-PROTEIN) REDUCTASE"/>
    <property type="match status" value="1"/>
</dbReference>
<dbReference type="FunFam" id="3.40.50.720:FF:000084">
    <property type="entry name" value="Short-chain dehydrogenase reductase"/>
    <property type="match status" value="1"/>
</dbReference>
<dbReference type="OrthoDB" id="9793325at2"/>
<dbReference type="PANTHER" id="PTHR42879:SF6">
    <property type="entry name" value="NADPH-DEPENDENT REDUCTASE BACG"/>
    <property type="match status" value="1"/>
</dbReference>
<keyword evidence="3" id="KW-1185">Reference proteome</keyword>
<protein>
    <submittedName>
        <fullName evidence="2">3-oxoacyl-[acyl-carrier protein] reductase</fullName>
    </submittedName>
</protein>
<dbReference type="Proteomes" id="UP000320653">
    <property type="component" value="Unassembled WGS sequence"/>
</dbReference>
<dbReference type="InterPro" id="IPR036291">
    <property type="entry name" value="NAD(P)-bd_dom_sf"/>
</dbReference>
<reference evidence="2 3" key="1">
    <citation type="submission" date="2019-06" db="EMBL/GenBank/DDBJ databases">
        <title>Sorghum-associated microbial communities from plants grown in Nebraska, USA.</title>
        <authorList>
            <person name="Schachtman D."/>
        </authorList>
    </citation>
    <scope>NUCLEOTIDE SEQUENCE [LARGE SCALE GENOMIC DNA]</scope>
    <source>
        <strain evidence="2 3">1225</strain>
    </source>
</reference>